<name>A0A2N4TSW2_RALPI</name>
<dbReference type="GO" id="GO:0003796">
    <property type="term" value="F:lysozyme activity"/>
    <property type="evidence" value="ECO:0007669"/>
    <property type="project" value="InterPro"/>
</dbReference>
<dbReference type="InterPro" id="IPR002053">
    <property type="entry name" value="Glyco_hydro_25"/>
</dbReference>
<dbReference type="PANTHER" id="PTHR34135:SF2">
    <property type="entry name" value="LYSOZYME"/>
    <property type="match status" value="1"/>
</dbReference>
<dbReference type="AlphaFoldDB" id="A0A2N4TSW2"/>
<evidence type="ECO:0000313" key="3">
    <source>
        <dbReference type="Proteomes" id="UP000234456"/>
    </source>
</evidence>
<dbReference type="Gene3D" id="3.20.20.80">
    <property type="entry name" value="Glycosidases"/>
    <property type="match status" value="1"/>
</dbReference>
<dbReference type="SUPFAM" id="SSF51445">
    <property type="entry name" value="(Trans)glycosidases"/>
    <property type="match status" value="1"/>
</dbReference>
<organism evidence="2 3">
    <name type="scientific">Ralstonia pickettii</name>
    <name type="common">Burkholderia pickettii</name>
    <dbReference type="NCBI Taxonomy" id="329"/>
    <lineage>
        <taxon>Bacteria</taxon>
        <taxon>Pseudomonadati</taxon>
        <taxon>Pseudomonadota</taxon>
        <taxon>Betaproteobacteria</taxon>
        <taxon>Burkholderiales</taxon>
        <taxon>Burkholderiaceae</taxon>
        <taxon>Ralstonia</taxon>
    </lineage>
</organism>
<dbReference type="GO" id="GO:0009253">
    <property type="term" value="P:peptidoglycan catabolic process"/>
    <property type="evidence" value="ECO:0007669"/>
    <property type="project" value="InterPro"/>
</dbReference>
<protein>
    <recommendedName>
        <fullName evidence="4">Glycoside hydrolase family 25</fullName>
    </recommendedName>
</protein>
<reference evidence="2 3" key="1">
    <citation type="submission" date="2017-12" db="EMBL/GenBank/DDBJ databases">
        <title>Draft genome sequence of Ralstonia pickettii 52.</title>
        <authorList>
            <person name="Zheng B."/>
        </authorList>
    </citation>
    <scope>NUCLEOTIDE SEQUENCE [LARGE SCALE GENOMIC DNA]</scope>
    <source>
        <strain evidence="2 3">52</strain>
    </source>
</reference>
<dbReference type="EMBL" id="PKQE01000002">
    <property type="protein sequence ID" value="PLC42741.1"/>
    <property type="molecule type" value="Genomic_DNA"/>
</dbReference>
<dbReference type="CDD" id="cd00599">
    <property type="entry name" value="GH25_muramidase"/>
    <property type="match status" value="1"/>
</dbReference>
<dbReference type="Proteomes" id="UP000234456">
    <property type="component" value="Unassembled WGS sequence"/>
</dbReference>
<evidence type="ECO:0000313" key="2">
    <source>
        <dbReference type="EMBL" id="PLC42741.1"/>
    </source>
</evidence>
<dbReference type="Pfam" id="PF01183">
    <property type="entry name" value="Glyco_hydro_25"/>
    <property type="match status" value="1"/>
</dbReference>
<gene>
    <name evidence="2" type="ORF">C0Q88_12445</name>
</gene>
<evidence type="ECO:0008006" key="4">
    <source>
        <dbReference type="Google" id="ProtNLM"/>
    </source>
</evidence>
<dbReference type="OrthoDB" id="9802228at2"/>
<comment type="caution">
    <text evidence="2">The sequence shown here is derived from an EMBL/GenBank/DDBJ whole genome shotgun (WGS) entry which is preliminary data.</text>
</comment>
<evidence type="ECO:0000256" key="1">
    <source>
        <dbReference type="ARBA" id="ARBA00010646"/>
    </source>
</evidence>
<accession>A0A2N4TSW2</accession>
<sequence length="271" mass="30743">MKADTKSHTSGGQGQNMTLGKLTLLFACSLAPLASHAKNEEFTKPWDDSSRAIVIDPYEGNEKLDWDEIAKDKRVVAIIHRATQGNETDAKYCERKAEALKRGYLWGSYHLGRPGDPIAQAKFYLDVTRPADNELIALDIEDTSSRDMSLADAEVFIDYIARQTGRYPVFYTNHNTARIITERARGKATVFSKTPLWYARYLSNVTDFPKGVWTTYALWQFSSEQNCKQTGKCLYNVPGTDHYMDINVFYGSPEELKARWPFRSPTVEATN</sequence>
<proteinExistence type="inferred from homology"/>
<dbReference type="GO" id="GO:0016052">
    <property type="term" value="P:carbohydrate catabolic process"/>
    <property type="evidence" value="ECO:0007669"/>
    <property type="project" value="TreeGrafter"/>
</dbReference>
<comment type="similarity">
    <text evidence="1">Belongs to the glycosyl hydrolase 25 family.</text>
</comment>
<dbReference type="PANTHER" id="PTHR34135">
    <property type="entry name" value="LYSOZYME"/>
    <property type="match status" value="1"/>
</dbReference>
<dbReference type="RefSeq" id="WP_102065799.1">
    <property type="nucleotide sequence ID" value="NZ_PKQE01000002.1"/>
</dbReference>
<dbReference type="InterPro" id="IPR017853">
    <property type="entry name" value="GH"/>
</dbReference>
<dbReference type="GO" id="GO:0016998">
    <property type="term" value="P:cell wall macromolecule catabolic process"/>
    <property type="evidence" value="ECO:0007669"/>
    <property type="project" value="InterPro"/>
</dbReference>
<dbReference type="PROSITE" id="PS51904">
    <property type="entry name" value="GLYCOSYL_HYDROL_F25_2"/>
    <property type="match status" value="1"/>
</dbReference>